<comment type="caution">
    <text evidence="5">The sequence shown here is derived from an EMBL/GenBank/DDBJ whole genome shotgun (WGS) entry which is preliminary data.</text>
</comment>
<feature type="domain" description="HpcH/HpaI aldolase/citrate lyase" evidence="4">
    <location>
        <begin position="19"/>
        <end position="246"/>
    </location>
</feature>
<name>A0A562JE05_9FIRM</name>
<dbReference type="Proteomes" id="UP000315343">
    <property type="component" value="Unassembled WGS sequence"/>
</dbReference>
<dbReference type="GO" id="GO:0005737">
    <property type="term" value="C:cytoplasm"/>
    <property type="evidence" value="ECO:0007669"/>
    <property type="project" value="TreeGrafter"/>
</dbReference>
<accession>A0A562JE05</accession>
<sequence>MNNIVKQKLSNNEKVLGTFFQMGSTTAMECLGITGLDYTIIDTEHGPFDVESAMDFIRVAELKNITPFVRIKDITRSSILKMLDAGAKGLIIPCVETVEQVKNIVEYGKYSPVGKRGFIYGRVSEYGNSEDASSIDKYMKICNDNTMLIPQCETIGCLENIEEIVAMDGVDGIFVGPYDLSISMGVPGQFDNPEFKKALKRVLDACRNSSKPIFIFTGSIEAAKSYFEEGYNGVAYNLDTAMYINAFKKAIEQIKA</sequence>
<dbReference type="GO" id="GO:0016832">
    <property type="term" value="F:aldehyde-lyase activity"/>
    <property type="evidence" value="ECO:0007669"/>
    <property type="project" value="TreeGrafter"/>
</dbReference>
<dbReference type="RefSeq" id="WP_145081466.1">
    <property type="nucleotide sequence ID" value="NZ_VLKH01000003.1"/>
</dbReference>
<dbReference type="GO" id="GO:0046872">
    <property type="term" value="F:metal ion binding"/>
    <property type="evidence" value="ECO:0007669"/>
    <property type="project" value="UniProtKB-KW"/>
</dbReference>
<reference evidence="5 6" key="1">
    <citation type="submission" date="2019-07" db="EMBL/GenBank/DDBJ databases">
        <title>Genomic Encyclopedia of Type Strains, Phase I: the one thousand microbial genomes (KMG-I) project.</title>
        <authorList>
            <person name="Kyrpides N."/>
        </authorList>
    </citation>
    <scope>NUCLEOTIDE SEQUENCE [LARGE SCALE GENOMIC DNA]</scope>
    <source>
        <strain evidence="5 6">DSM 13558</strain>
    </source>
</reference>
<keyword evidence="6" id="KW-1185">Reference proteome</keyword>
<keyword evidence="3" id="KW-0456">Lyase</keyword>
<dbReference type="Pfam" id="PF03328">
    <property type="entry name" value="HpcH_HpaI"/>
    <property type="match status" value="1"/>
</dbReference>
<dbReference type="EMBL" id="VLKH01000003">
    <property type="protein sequence ID" value="TWH81536.1"/>
    <property type="molecule type" value="Genomic_DNA"/>
</dbReference>
<dbReference type="Gene3D" id="3.20.20.60">
    <property type="entry name" value="Phosphoenolpyruvate-binding domains"/>
    <property type="match status" value="1"/>
</dbReference>
<evidence type="ECO:0000256" key="1">
    <source>
        <dbReference type="ARBA" id="ARBA00005568"/>
    </source>
</evidence>
<dbReference type="OrthoDB" id="86160at2"/>
<evidence type="ECO:0000259" key="4">
    <source>
        <dbReference type="Pfam" id="PF03328"/>
    </source>
</evidence>
<organism evidence="5 6">
    <name type="scientific">Sedimentibacter saalensis</name>
    <dbReference type="NCBI Taxonomy" id="130788"/>
    <lineage>
        <taxon>Bacteria</taxon>
        <taxon>Bacillati</taxon>
        <taxon>Bacillota</taxon>
        <taxon>Tissierellia</taxon>
        <taxon>Sedimentibacter</taxon>
    </lineage>
</organism>
<dbReference type="InterPro" id="IPR050251">
    <property type="entry name" value="HpcH-HpaI_aldolase"/>
</dbReference>
<dbReference type="InterPro" id="IPR040442">
    <property type="entry name" value="Pyrv_kinase-like_dom_sf"/>
</dbReference>
<evidence type="ECO:0000256" key="2">
    <source>
        <dbReference type="ARBA" id="ARBA00022723"/>
    </source>
</evidence>
<gene>
    <name evidence="5" type="ORF">LY60_01288</name>
</gene>
<dbReference type="InterPro" id="IPR005000">
    <property type="entry name" value="Aldolase/citrate-lyase_domain"/>
</dbReference>
<dbReference type="InterPro" id="IPR015813">
    <property type="entry name" value="Pyrv/PenolPyrv_kinase-like_dom"/>
</dbReference>
<dbReference type="PANTHER" id="PTHR30502:SF0">
    <property type="entry name" value="PHOSPHOENOLPYRUVATE CARBOXYLASE FAMILY PROTEIN"/>
    <property type="match status" value="1"/>
</dbReference>
<proteinExistence type="inferred from homology"/>
<protein>
    <submittedName>
        <fullName evidence="5">4-hydroxy-2-oxoheptanedioate aldolase</fullName>
    </submittedName>
</protein>
<evidence type="ECO:0000313" key="5">
    <source>
        <dbReference type="EMBL" id="TWH81536.1"/>
    </source>
</evidence>
<evidence type="ECO:0000313" key="6">
    <source>
        <dbReference type="Proteomes" id="UP000315343"/>
    </source>
</evidence>
<dbReference type="PANTHER" id="PTHR30502">
    <property type="entry name" value="2-KETO-3-DEOXY-L-RHAMNONATE ALDOLASE"/>
    <property type="match status" value="1"/>
</dbReference>
<keyword evidence="2" id="KW-0479">Metal-binding</keyword>
<dbReference type="AlphaFoldDB" id="A0A562JE05"/>
<dbReference type="SUPFAM" id="SSF51621">
    <property type="entry name" value="Phosphoenolpyruvate/pyruvate domain"/>
    <property type="match status" value="1"/>
</dbReference>
<evidence type="ECO:0000256" key="3">
    <source>
        <dbReference type="ARBA" id="ARBA00023239"/>
    </source>
</evidence>
<comment type="similarity">
    <text evidence="1">Belongs to the HpcH/HpaI aldolase family.</text>
</comment>